<gene>
    <name evidence="7" type="ORF">SCHCODRAFT_46162</name>
</gene>
<evidence type="ECO:0000256" key="4">
    <source>
        <dbReference type="ARBA" id="ARBA00038493"/>
    </source>
</evidence>
<dbReference type="GO" id="GO:0019243">
    <property type="term" value="P:methylglyoxal catabolic process to D-lactate via S-lactoyl-glutathione"/>
    <property type="evidence" value="ECO:0007669"/>
    <property type="project" value="TreeGrafter"/>
</dbReference>
<dbReference type="SUPFAM" id="SSF52317">
    <property type="entry name" value="Class I glutamine amidotransferase-like"/>
    <property type="match status" value="1"/>
</dbReference>
<dbReference type="InParanoid" id="D8PRM3"/>
<dbReference type="CDD" id="cd03141">
    <property type="entry name" value="GATase1_Hsp31_like"/>
    <property type="match status" value="1"/>
</dbReference>
<dbReference type="OMA" id="DPHSLQM"/>
<dbReference type="EC" id="4.2.1.130" evidence="1"/>
<dbReference type="FunCoup" id="D8PRM3">
    <property type="interactions" value="336"/>
</dbReference>
<dbReference type="Gene3D" id="3.40.50.880">
    <property type="match status" value="1"/>
</dbReference>
<feature type="domain" description="DJ-1/PfpI" evidence="6">
    <location>
        <begin position="68"/>
        <end position="222"/>
    </location>
</feature>
<proteinExistence type="inferred from homology"/>
<keyword evidence="2" id="KW-0346">Stress response</keyword>
<protein>
    <recommendedName>
        <fullName evidence="1">D-lactate dehydratase</fullName>
        <ecNumber evidence="1">4.2.1.130</ecNumber>
    </recommendedName>
</protein>
<dbReference type="GO" id="GO:0019172">
    <property type="term" value="F:glyoxalase III activity"/>
    <property type="evidence" value="ECO:0007669"/>
    <property type="project" value="UniProtKB-EC"/>
</dbReference>
<dbReference type="InterPro" id="IPR002818">
    <property type="entry name" value="DJ-1/PfpI"/>
</dbReference>
<dbReference type="EMBL" id="GL377302">
    <property type="protein sequence ID" value="EFJ03173.1"/>
    <property type="molecule type" value="Genomic_DNA"/>
</dbReference>
<dbReference type="HOGENOM" id="CLU_070319_2_0_1"/>
<evidence type="ECO:0000313" key="8">
    <source>
        <dbReference type="Proteomes" id="UP000007431"/>
    </source>
</evidence>
<dbReference type="InterPro" id="IPR029062">
    <property type="entry name" value="Class_I_gatase-like"/>
</dbReference>
<dbReference type="GO" id="GO:0005737">
    <property type="term" value="C:cytoplasm"/>
    <property type="evidence" value="ECO:0007669"/>
    <property type="project" value="TreeGrafter"/>
</dbReference>
<dbReference type="Proteomes" id="UP000007431">
    <property type="component" value="Unassembled WGS sequence"/>
</dbReference>
<dbReference type="Pfam" id="PF01965">
    <property type="entry name" value="DJ-1_PfpI"/>
    <property type="match status" value="1"/>
</dbReference>
<reference evidence="7 8" key="1">
    <citation type="journal article" date="2010" name="Nat. Biotechnol.">
        <title>Genome sequence of the model mushroom Schizophyllum commune.</title>
        <authorList>
            <person name="Ohm R.A."/>
            <person name="de Jong J.F."/>
            <person name="Lugones L.G."/>
            <person name="Aerts A."/>
            <person name="Kothe E."/>
            <person name="Stajich J.E."/>
            <person name="de Vries R.P."/>
            <person name="Record E."/>
            <person name="Levasseur A."/>
            <person name="Baker S.E."/>
            <person name="Bartholomew K.A."/>
            <person name="Coutinho P.M."/>
            <person name="Erdmann S."/>
            <person name="Fowler T.J."/>
            <person name="Gathman A.C."/>
            <person name="Lombard V."/>
            <person name="Henrissat B."/>
            <person name="Knabe N."/>
            <person name="Kuees U."/>
            <person name="Lilly W.W."/>
            <person name="Lindquist E."/>
            <person name="Lucas S."/>
            <person name="Magnuson J.K."/>
            <person name="Piumi F."/>
            <person name="Raudaskoski M."/>
            <person name="Salamov A."/>
            <person name="Schmutz J."/>
            <person name="Schwarze F.W.M.R."/>
            <person name="vanKuyk P.A."/>
            <person name="Horton J.S."/>
            <person name="Grigoriev I.V."/>
            <person name="Woesten H.A.B."/>
        </authorList>
    </citation>
    <scope>NUCLEOTIDE SEQUENCE [LARGE SCALE GENOMIC DNA]</scope>
    <source>
        <strain evidence="8">H4-8 / FGSC 9210</strain>
    </source>
</reference>
<dbReference type="VEuPathDB" id="FungiDB:SCHCODRAFT_02599200"/>
<evidence type="ECO:0000256" key="2">
    <source>
        <dbReference type="ARBA" id="ARBA00023016"/>
    </source>
</evidence>
<dbReference type="STRING" id="578458.D8PRM3"/>
<comment type="catalytic activity">
    <reaction evidence="5">
        <text>methylglyoxal + H2O = (R)-lactate + H(+)</text>
        <dbReference type="Rhea" id="RHEA:27754"/>
        <dbReference type="ChEBI" id="CHEBI:15377"/>
        <dbReference type="ChEBI" id="CHEBI:15378"/>
        <dbReference type="ChEBI" id="CHEBI:16004"/>
        <dbReference type="ChEBI" id="CHEBI:17158"/>
        <dbReference type="EC" id="4.2.1.130"/>
    </reaction>
</comment>
<dbReference type="AlphaFoldDB" id="D8PRM3"/>
<sequence length="226" mass="24173">MASKILIVFTSCDKLPNGSEAGWYLPEAAHPYYVLSPSFTIDFASPKGANPPVSQGSVELFKEDAESVQFLADEIVKQKLASAKILSEVNPDDYAAVFYVGGHGPCIDLPNDETNIKLANSFWRAGKIVSAVCHGPAALVRITDASGQSIFKGRRATCFTVAEEKILGTVDAIPFQPEETLKELGAQFENAGPFESKVVVDGRLLTGQNPASSRALAEEVLKALKG</sequence>
<dbReference type="PANTHER" id="PTHR48094:SF11">
    <property type="entry name" value="GLUTATHIONE-INDEPENDENT GLYOXALASE HSP31-RELATED"/>
    <property type="match status" value="1"/>
</dbReference>
<evidence type="ECO:0000259" key="6">
    <source>
        <dbReference type="Pfam" id="PF01965"/>
    </source>
</evidence>
<accession>D8PRM3</accession>
<dbReference type="InterPro" id="IPR050325">
    <property type="entry name" value="Prot/Nucl_acid_deglycase"/>
</dbReference>
<dbReference type="eggNOG" id="ENOG502RZ3Y">
    <property type="taxonomic scope" value="Eukaryota"/>
</dbReference>
<comment type="similarity">
    <text evidence="4">Belongs to the peptidase C56 family. HSP31-like subfamily.</text>
</comment>
<name>D8PRM3_SCHCM</name>
<evidence type="ECO:0000256" key="1">
    <source>
        <dbReference type="ARBA" id="ARBA00013134"/>
    </source>
</evidence>
<evidence type="ECO:0000256" key="3">
    <source>
        <dbReference type="ARBA" id="ARBA00023239"/>
    </source>
</evidence>
<evidence type="ECO:0000256" key="5">
    <source>
        <dbReference type="ARBA" id="ARBA00048082"/>
    </source>
</evidence>
<keyword evidence="3" id="KW-0456">Lyase</keyword>
<organism evidence="8">
    <name type="scientific">Schizophyllum commune (strain H4-8 / FGSC 9210)</name>
    <name type="common">Split gill fungus</name>
    <dbReference type="NCBI Taxonomy" id="578458"/>
    <lineage>
        <taxon>Eukaryota</taxon>
        <taxon>Fungi</taxon>
        <taxon>Dikarya</taxon>
        <taxon>Basidiomycota</taxon>
        <taxon>Agaricomycotina</taxon>
        <taxon>Agaricomycetes</taxon>
        <taxon>Agaricomycetidae</taxon>
        <taxon>Agaricales</taxon>
        <taxon>Schizophyllaceae</taxon>
        <taxon>Schizophyllum</taxon>
    </lineage>
</organism>
<evidence type="ECO:0000313" key="7">
    <source>
        <dbReference type="EMBL" id="EFJ03173.1"/>
    </source>
</evidence>
<dbReference type="PANTHER" id="PTHR48094">
    <property type="entry name" value="PROTEIN/NUCLEIC ACID DEGLYCASE DJ-1-RELATED"/>
    <property type="match status" value="1"/>
</dbReference>
<keyword evidence="8" id="KW-1185">Reference proteome</keyword>